<dbReference type="EMBL" id="LUKD01000001">
    <property type="protein sequence ID" value="KYG68274.1"/>
    <property type="molecule type" value="Genomic_DNA"/>
</dbReference>
<dbReference type="CDD" id="cd00082">
    <property type="entry name" value="HisKA"/>
    <property type="match status" value="1"/>
</dbReference>
<dbReference type="PANTHER" id="PTHR45453">
    <property type="entry name" value="PHOSPHATE REGULON SENSOR PROTEIN PHOR"/>
    <property type="match status" value="1"/>
</dbReference>
<dbReference type="InterPro" id="IPR036890">
    <property type="entry name" value="HATPase_C_sf"/>
</dbReference>
<evidence type="ECO:0000313" key="10">
    <source>
        <dbReference type="EMBL" id="KYG68274.1"/>
    </source>
</evidence>
<dbReference type="GO" id="GO:0000155">
    <property type="term" value="F:phosphorelay sensor kinase activity"/>
    <property type="evidence" value="ECO:0007669"/>
    <property type="project" value="InterPro"/>
</dbReference>
<keyword evidence="4" id="KW-0808">Transferase</keyword>
<dbReference type="Pfam" id="PF02518">
    <property type="entry name" value="HATPase_c"/>
    <property type="match status" value="1"/>
</dbReference>
<keyword evidence="8" id="KW-1133">Transmembrane helix</keyword>
<dbReference type="InterPro" id="IPR004358">
    <property type="entry name" value="Sig_transdc_His_kin-like_C"/>
</dbReference>
<dbReference type="InterPro" id="IPR050351">
    <property type="entry name" value="BphY/WalK/GraS-like"/>
</dbReference>
<feature type="transmembrane region" description="Helical" evidence="8">
    <location>
        <begin position="6"/>
        <end position="24"/>
    </location>
</feature>
<comment type="catalytic activity">
    <reaction evidence="1">
        <text>ATP + protein L-histidine = ADP + protein N-phospho-L-histidine.</text>
        <dbReference type="EC" id="2.7.13.3"/>
    </reaction>
</comment>
<dbReference type="InterPro" id="IPR005467">
    <property type="entry name" value="His_kinase_dom"/>
</dbReference>
<evidence type="ECO:0000256" key="4">
    <source>
        <dbReference type="ARBA" id="ARBA00022679"/>
    </source>
</evidence>
<dbReference type="EC" id="2.7.13.3" evidence="2"/>
<dbReference type="SMART" id="SM00388">
    <property type="entry name" value="HisKA"/>
    <property type="match status" value="1"/>
</dbReference>
<dbReference type="Gene3D" id="1.10.287.130">
    <property type="match status" value="1"/>
</dbReference>
<comment type="caution">
    <text evidence="10">The sequence shown here is derived from an EMBL/GenBank/DDBJ whole genome shotgun (WGS) entry which is preliminary data.</text>
</comment>
<proteinExistence type="predicted"/>
<feature type="compositionally biased region" description="Polar residues" evidence="7">
    <location>
        <begin position="630"/>
        <end position="654"/>
    </location>
</feature>
<keyword evidence="8" id="KW-0812">Transmembrane</keyword>
<evidence type="ECO:0000256" key="2">
    <source>
        <dbReference type="ARBA" id="ARBA00012438"/>
    </source>
</evidence>
<dbReference type="GO" id="GO:0004721">
    <property type="term" value="F:phosphoprotein phosphatase activity"/>
    <property type="evidence" value="ECO:0007669"/>
    <property type="project" value="TreeGrafter"/>
</dbReference>
<dbReference type="PROSITE" id="PS50109">
    <property type="entry name" value="HIS_KIN"/>
    <property type="match status" value="1"/>
</dbReference>
<keyword evidence="5 10" id="KW-0418">Kinase</keyword>
<dbReference type="GO" id="GO:0005886">
    <property type="term" value="C:plasma membrane"/>
    <property type="evidence" value="ECO:0007669"/>
    <property type="project" value="TreeGrafter"/>
</dbReference>
<evidence type="ECO:0000259" key="9">
    <source>
        <dbReference type="PROSITE" id="PS50109"/>
    </source>
</evidence>
<evidence type="ECO:0000256" key="6">
    <source>
        <dbReference type="ARBA" id="ARBA00023012"/>
    </source>
</evidence>
<dbReference type="PANTHER" id="PTHR45453:SF1">
    <property type="entry name" value="PHOSPHATE REGULON SENSOR PROTEIN PHOR"/>
    <property type="match status" value="1"/>
</dbReference>
<protein>
    <recommendedName>
        <fullName evidence="2">histidine kinase</fullName>
        <ecNumber evidence="2">2.7.13.3</ecNumber>
    </recommendedName>
</protein>
<dbReference type="AlphaFoldDB" id="A0A161PDI3"/>
<dbReference type="SUPFAM" id="SSF47384">
    <property type="entry name" value="Homodimeric domain of signal transducing histidine kinase"/>
    <property type="match status" value="1"/>
</dbReference>
<dbReference type="RefSeq" id="WP_063204971.1">
    <property type="nucleotide sequence ID" value="NZ_LUKD01000001.1"/>
</dbReference>
<feature type="transmembrane region" description="Helical" evidence="8">
    <location>
        <begin position="261"/>
        <end position="283"/>
    </location>
</feature>
<dbReference type="InterPro" id="IPR003594">
    <property type="entry name" value="HATPase_dom"/>
</dbReference>
<evidence type="ECO:0000256" key="7">
    <source>
        <dbReference type="SAM" id="MobiDB-lite"/>
    </source>
</evidence>
<dbReference type="InterPro" id="IPR036097">
    <property type="entry name" value="HisK_dim/P_sf"/>
</dbReference>
<keyword evidence="3" id="KW-0597">Phosphoprotein</keyword>
<keyword evidence="8" id="KW-0472">Membrane</keyword>
<dbReference type="Pfam" id="PF00512">
    <property type="entry name" value="HisKA"/>
    <property type="match status" value="1"/>
</dbReference>
<dbReference type="SMART" id="SM00387">
    <property type="entry name" value="HATPase_c"/>
    <property type="match status" value="1"/>
</dbReference>
<accession>A0A161PDI3</accession>
<dbReference type="Gene3D" id="3.30.565.10">
    <property type="entry name" value="Histidine kinase-like ATPase, C-terminal domain"/>
    <property type="match status" value="1"/>
</dbReference>
<evidence type="ECO:0000256" key="1">
    <source>
        <dbReference type="ARBA" id="ARBA00000085"/>
    </source>
</evidence>
<dbReference type="Proteomes" id="UP000075799">
    <property type="component" value="Unassembled WGS sequence"/>
</dbReference>
<feature type="domain" description="Histidine kinase" evidence="9">
    <location>
        <begin position="336"/>
        <end position="545"/>
    </location>
</feature>
<evidence type="ECO:0000256" key="5">
    <source>
        <dbReference type="ARBA" id="ARBA00022777"/>
    </source>
</evidence>
<sequence>MKVKLIAVLVAVAAIFIGAVLWRTDSFVYGDRMSWVEAQTRTQVGAINHSLATELKTLQRVVATLNSENFQKGKLNWNAMAPYYAAASFSVNGGNLEPQVIVAKENSKAANWTTEFVKSAVGNIANRTSDLRFYVKPFQDSQRGRYVALVFLEGSKAYALFGSGEIFQSVIDAQRGALSSFSIVTSTGLTVGHSVPEYLGTVMRDDPVFKEAQKSGSSHGSNTFQLKSGDLYGMYEMIPQSNLLVLSSAPLKETMKGRAGLWWQFLLMGAGLMTVAAAALLWLTTTTEKQITTLEEELQAAKSRPLAPPVPEKVIAQDPEIVQKEKVQASMKVASALAHEMRGPLASILGYSQMILAKSPETDIVQSTESILRETRAARGVLDKLLGYAGEEVQEKNSMKVEGPLVKALKEMEPLFAQKGVKLTKNIQDNSALDLHVDAIMRAISNVLHNSVEAMERMPKKEIKVDLFEDADGVHLNIEDTGEGIEAANVDKIFDPFFTTRSFHNHMGLGLSVAFGILKEHNADVRVESQRGQGTKVNILFKKVQSVSVLKAPADVLVAKEEPLVISPELPKLSEESVHQEEAQAHFEEVKASMAPASPLDVNIDNLLELPEVTEVAPPPAQEETKVESATESSKPKISTPIVSTSSVKATQPTAPALGNDEFSFIDGFLGEEPKAPVAKATAVETPAPTPVTEVVLSETVTADEVATTIDAVPVVEPVSAPTSEELATMSDELTPVNFVMPPQMTAKAKTTKLDTYHVEIRRPGKRP</sequence>
<gene>
    <name evidence="10" type="ORF">AZI87_03175</name>
</gene>
<dbReference type="SUPFAM" id="SSF55874">
    <property type="entry name" value="ATPase domain of HSP90 chaperone/DNA topoisomerase II/histidine kinase"/>
    <property type="match status" value="1"/>
</dbReference>
<dbReference type="OrthoDB" id="5287368at2"/>
<dbReference type="PRINTS" id="PR00344">
    <property type="entry name" value="BCTRLSENSOR"/>
</dbReference>
<name>A0A161PDI3_BDEBC</name>
<evidence type="ECO:0000256" key="8">
    <source>
        <dbReference type="SAM" id="Phobius"/>
    </source>
</evidence>
<evidence type="ECO:0000313" key="11">
    <source>
        <dbReference type="Proteomes" id="UP000075799"/>
    </source>
</evidence>
<evidence type="ECO:0000256" key="3">
    <source>
        <dbReference type="ARBA" id="ARBA00022553"/>
    </source>
</evidence>
<dbReference type="InterPro" id="IPR003661">
    <property type="entry name" value="HisK_dim/P_dom"/>
</dbReference>
<organism evidence="10 11">
    <name type="scientific">Bdellovibrio bacteriovorus</name>
    <dbReference type="NCBI Taxonomy" id="959"/>
    <lineage>
        <taxon>Bacteria</taxon>
        <taxon>Pseudomonadati</taxon>
        <taxon>Bdellovibrionota</taxon>
        <taxon>Bdellovibrionia</taxon>
        <taxon>Bdellovibrionales</taxon>
        <taxon>Pseudobdellovibrionaceae</taxon>
        <taxon>Bdellovibrio</taxon>
    </lineage>
</organism>
<feature type="region of interest" description="Disordered" evidence="7">
    <location>
        <begin position="617"/>
        <end position="655"/>
    </location>
</feature>
<keyword evidence="6" id="KW-0902">Two-component regulatory system</keyword>
<reference evidence="10 11" key="1">
    <citation type="submission" date="2016-03" db="EMBL/GenBank/DDBJ databases">
        <authorList>
            <person name="Ploux O."/>
        </authorList>
    </citation>
    <scope>NUCLEOTIDE SEQUENCE [LARGE SCALE GENOMIC DNA]</scope>
    <source>
        <strain evidence="10 11">EC13</strain>
    </source>
</reference>
<dbReference type="GO" id="GO:0016036">
    <property type="term" value="P:cellular response to phosphate starvation"/>
    <property type="evidence" value="ECO:0007669"/>
    <property type="project" value="TreeGrafter"/>
</dbReference>